<dbReference type="PROSITE" id="PS51078">
    <property type="entry name" value="ICLR_ED"/>
    <property type="match status" value="1"/>
</dbReference>
<evidence type="ECO:0000256" key="3">
    <source>
        <dbReference type="ARBA" id="ARBA00023163"/>
    </source>
</evidence>
<dbReference type="InterPro" id="IPR036390">
    <property type="entry name" value="WH_DNA-bd_sf"/>
</dbReference>
<dbReference type="Gene3D" id="1.10.10.10">
    <property type="entry name" value="Winged helix-like DNA-binding domain superfamily/Winged helix DNA-binding domain"/>
    <property type="match status" value="1"/>
</dbReference>
<sequence>MSSSFERGLQILAEIVARGETTVDAVALKLNIPPSTAYRYFRVLRDQEFVTEEEGCYRPGRVLLGVSGRHLAQSYLVEVGSALLRSIVEQVGETAVMIVRIGDQAMCLRRAESDKSLKYTFAINELLPLYAGAGQRMLLAWAPPEVIHQVLSGPMNRFTSKTLNADQLRASIPQIRSTGHVVSRGELDDGSVSLAVPVFNRGEIVCSLNVAGPEIRCGSKLWIGSTLKVMREAAAKLSDSVQSTTPNKSTRETLDDYSTIA</sequence>
<dbReference type="EMBL" id="BAABLK010000002">
    <property type="protein sequence ID" value="GAA5225537.1"/>
    <property type="molecule type" value="Genomic_DNA"/>
</dbReference>
<dbReference type="InterPro" id="IPR036388">
    <property type="entry name" value="WH-like_DNA-bd_sf"/>
</dbReference>
<evidence type="ECO:0000256" key="4">
    <source>
        <dbReference type="SAM" id="MobiDB-lite"/>
    </source>
</evidence>
<proteinExistence type="predicted"/>
<dbReference type="RefSeq" id="WP_210101918.1">
    <property type="nucleotide sequence ID" value="NZ_BAABLK010000002.1"/>
</dbReference>
<gene>
    <name evidence="7" type="ORF">GCM10025778_00670</name>
</gene>
<evidence type="ECO:0000256" key="2">
    <source>
        <dbReference type="ARBA" id="ARBA00023125"/>
    </source>
</evidence>
<comment type="caution">
    <text evidence="7">The sequence shown here is derived from an EMBL/GenBank/DDBJ whole genome shotgun (WGS) entry which is preliminary data.</text>
</comment>
<reference evidence="8" key="1">
    <citation type="journal article" date="2019" name="Int. J. Syst. Evol. Microbiol.">
        <title>The Global Catalogue of Microorganisms (GCM) 10K type strain sequencing project: providing services to taxonomists for standard genome sequencing and annotation.</title>
        <authorList>
            <consortium name="The Broad Institute Genomics Platform"/>
            <consortium name="The Broad Institute Genome Sequencing Center for Infectious Disease"/>
            <person name="Wu L."/>
            <person name="Ma J."/>
        </authorList>
    </citation>
    <scope>NUCLEOTIDE SEQUENCE [LARGE SCALE GENOMIC DNA]</scope>
    <source>
        <strain evidence="8">JCM 18952</strain>
    </source>
</reference>
<evidence type="ECO:0000259" key="5">
    <source>
        <dbReference type="PROSITE" id="PS51077"/>
    </source>
</evidence>
<protein>
    <submittedName>
        <fullName evidence="7">IclR family transcriptional regulator</fullName>
    </submittedName>
</protein>
<evidence type="ECO:0000313" key="7">
    <source>
        <dbReference type="EMBL" id="GAA5225537.1"/>
    </source>
</evidence>
<dbReference type="InterPro" id="IPR050707">
    <property type="entry name" value="HTH_MetabolicPath_Reg"/>
</dbReference>
<dbReference type="SMART" id="SM00346">
    <property type="entry name" value="HTH_ICLR"/>
    <property type="match status" value="1"/>
</dbReference>
<dbReference type="Gene3D" id="3.30.450.40">
    <property type="match status" value="1"/>
</dbReference>
<feature type="region of interest" description="Disordered" evidence="4">
    <location>
        <begin position="238"/>
        <end position="261"/>
    </location>
</feature>
<feature type="domain" description="HTH iclR-type" evidence="5">
    <location>
        <begin position="2"/>
        <end position="61"/>
    </location>
</feature>
<accession>A0ABP9TIJ3</accession>
<keyword evidence="3" id="KW-0804">Transcription</keyword>
<dbReference type="Pfam" id="PF01978">
    <property type="entry name" value="TrmB"/>
    <property type="match status" value="1"/>
</dbReference>
<evidence type="ECO:0000313" key="8">
    <source>
        <dbReference type="Proteomes" id="UP001501257"/>
    </source>
</evidence>
<dbReference type="PANTHER" id="PTHR30136">
    <property type="entry name" value="HELIX-TURN-HELIX TRANSCRIPTIONAL REGULATOR, ICLR FAMILY"/>
    <property type="match status" value="1"/>
</dbReference>
<dbReference type="SUPFAM" id="SSF55781">
    <property type="entry name" value="GAF domain-like"/>
    <property type="match status" value="1"/>
</dbReference>
<dbReference type="InterPro" id="IPR002831">
    <property type="entry name" value="Tscrpt_reg_TrmB_N"/>
</dbReference>
<keyword evidence="1" id="KW-0805">Transcription regulation</keyword>
<dbReference type="SUPFAM" id="SSF46785">
    <property type="entry name" value="Winged helix' DNA-binding domain"/>
    <property type="match status" value="1"/>
</dbReference>
<dbReference type="InterPro" id="IPR029016">
    <property type="entry name" value="GAF-like_dom_sf"/>
</dbReference>
<feature type="domain" description="IclR-ED" evidence="6">
    <location>
        <begin position="62"/>
        <end position="243"/>
    </location>
</feature>
<dbReference type="InterPro" id="IPR005471">
    <property type="entry name" value="Tscrpt_reg_IclR_N"/>
</dbReference>
<dbReference type="Proteomes" id="UP001501257">
    <property type="component" value="Unassembled WGS sequence"/>
</dbReference>
<keyword evidence="8" id="KW-1185">Reference proteome</keyword>
<dbReference type="Pfam" id="PF01614">
    <property type="entry name" value="IclR_C"/>
    <property type="match status" value="1"/>
</dbReference>
<organism evidence="7 8">
    <name type="scientific">Paeniglutamicibacter antarcticus</name>
    <dbReference type="NCBI Taxonomy" id="494023"/>
    <lineage>
        <taxon>Bacteria</taxon>
        <taxon>Bacillati</taxon>
        <taxon>Actinomycetota</taxon>
        <taxon>Actinomycetes</taxon>
        <taxon>Micrococcales</taxon>
        <taxon>Micrococcaceae</taxon>
        <taxon>Paeniglutamicibacter</taxon>
    </lineage>
</organism>
<feature type="compositionally biased region" description="Polar residues" evidence="4">
    <location>
        <begin position="239"/>
        <end position="248"/>
    </location>
</feature>
<keyword evidence="2" id="KW-0238">DNA-binding</keyword>
<evidence type="ECO:0000256" key="1">
    <source>
        <dbReference type="ARBA" id="ARBA00023015"/>
    </source>
</evidence>
<dbReference type="PROSITE" id="PS51077">
    <property type="entry name" value="HTH_ICLR"/>
    <property type="match status" value="1"/>
</dbReference>
<dbReference type="PANTHER" id="PTHR30136:SF24">
    <property type="entry name" value="HTH-TYPE TRANSCRIPTIONAL REPRESSOR ALLR"/>
    <property type="match status" value="1"/>
</dbReference>
<dbReference type="InterPro" id="IPR014757">
    <property type="entry name" value="Tscrpt_reg_IclR_C"/>
</dbReference>
<evidence type="ECO:0000259" key="6">
    <source>
        <dbReference type="PROSITE" id="PS51078"/>
    </source>
</evidence>
<name>A0ABP9TIJ3_9MICC</name>